<organism evidence="1 2">
    <name type="scientific">Dendrobium chrysotoxum</name>
    <name type="common">Orchid</name>
    <dbReference type="NCBI Taxonomy" id="161865"/>
    <lineage>
        <taxon>Eukaryota</taxon>
        <taxon>Viridiplantae</taxon>
        <taxon>Streptophyta</taxon>
        <taxon>Embryophyta</taxon>
        <taxon>Tracheophyta</taxon>
        <taxon>Spermatophyta</taxon>
        <taxon>Magnoliopsida</taxon>
        <taxon>Liliopsida</taxon>
        <taxon>Asparagales</taxon>
        <taxon>Orchidaceae</taxon>
        <taxon>Epidendroideae</taxon>
        <taxon>Malaxideae</taxon>
        <taxon>Dendrobiinae</taxon>
        <taxon>Dendrobium</taxon>
    </lineage>
</organism>
<dbReference type="PANTHER" id="PTHR33052">
    <property type="entry name" value="DUF4228 DOMAIN PROTEIN-RELATED"/>
    <property type="match status" value="1"/>
</dbReference>
<proteinExistence type="predicted"/>
<dbReference type="InterPro" id="IPR025322">
    <property type="entry name" value="PADRE_dom"/>
</dbReference>
<gene>
    <name evidence="1" type="ORF">IEQ34_013239</name>
</gene>
<name>A0AAV7GR37_DENCH</name>
<protein>
    <submittedName>
        <fullName evidence="1">Uncharacterized protein</fullName>
    </submittedName>
</protein>
<accession>A0AAV7GR37</accession>
<dbReference type="EMBL" id="JAGFBR010000012">
    <property type="protein sequence ID" value="KAH0457924.1"/>
    <property type="molecule type" value="Genomic_DNA"/>
</dbReference>
<dbReference type="Pfam" id="PF14009">
    <property type="entry name" value="PADRE"/>
    <property type="match status" value="1"/>
</dbReference>
<comment type="caution">
    <text evidence="1">The sequence shown here is derived from an EMBL/GenBank/DDBJ whole genome shotgun (WGS) entry which is preliminary data.</text>
</comment>
<dbReference type="Proteomes" id="UP000775213">
    <property type="component" value="Unassembled WGS sequence"/>
</dbReference>
<evidence type="ECO:0000313" key="1">
    <source>
        <dbReference type="EMBL" id="KAH0457924.1"/>
    </source>
</evidence>
<sequence>MGKKKSNSRRRRKGVQVLPVVTALDSDGYESFNEISVGSWKTEKGWRKSDEVKQRALRGGESAVKRPFRPSLVKQHMGSCFSSSTIAAAAASPATNRLPTAKVINVDGSLMEYSQAVKASHVLGLNKSSSCFVCNADSIFYGQFIQALGSDRFIEPGHLYFVLPAAKLEYRLTVADMVELAVSASSAFVAVASTTTSRSRGRSRRRRTVAEVMPIVETMDFDCYKRINEFSVGSLKYGLGEKKSVARSSKAKVERN</sequence>
<keyword evidence="2" id="KW-1185">Reference proteome</keyword>
<evidence type="ECO:0000313" key="2">
    <source>
        <dbReference type="Proteomes" id="UP000775213"/>
    </source>
</evidence>
<reference evidence="1 2" key="1">
    <citation type="journal article" date="2021" name="Hortic Res">
        <title>Chromosome-scale assembly of the Dendrobium chrysotoxum genome enhances the understanding of orchid evolution.</title>
        <authorList>
            <person name="Zhang Y."/>
            <person name="Zhang G.Q."/>
            <person name="Zhang D."/>
            <person name="Liu X.D."/>
            <person name="Xu X.Y."/>
            <person name="Sun W.H."/>
            <person name="Yu X."/>
            <person name="Zhu X."/>
            <person name="Wang Z.W."/>
            <person name="Zhao X."/>
            <person name="Zhong W.Y."/>
            <person name="Chen H."/>
            <person name="Yin W.L."/>
            <person name="Huang T."/>
            <person name="Niu S.C."/>
            <person name="Liu Z.J."/>
        </authorList>
    </citation>
    <scope>NUCLEOTIDE SEQUENCE [LARGE SCALE GENOMIC DNA]</scope>
    <source>
        <strain evidence="1">Lindl</strain>
    </source>
</reference>
<dbReference type="AlphaFoldDB" id="A0AAV7GR37"/>